<dbReference type="SUPFAM" id="SSF81345">
    <property type="entry name" value="ABC transporter involved in vitamin B12 uptake, BtuC"/>
    <property type="match status" value="1"/>
</dbReference>
<evidence type="ECO:0000256" key="5">
    <source>
        <dbReference type="ARBA" id="ARBA00022692"/>
    </source>
</evidence>
<gene>
    <name evidence="10" type="ORF">FHE74_04605</name>
</gene>
<keyword evidence="6 9" id="KW-1133">Transmembrane helix</keyword>
<evidence type="ECO:0000256" key="2">
    <source>
        <dbReference type="ARBA" id="ARBA00008034"/>
    </source>
</evidence>
<evidence type="ECO:0000256" key="3">
    <source>
        <dbReference type="ARBA" id="ARBA00022448"/>
    </source>
</evidence>
<evidence type="ECO:0000313" key="11">
    <source>
        <dbReference type="Proteomes" id="UP000312032"/>
    </source>
</evidence>
<feature type="transmembrane region" description="Helical" evidence="9">
    <location>
        <begin position="220"/>
        <end position="239"/>
    </location>
</feature>
<feature type="transmembrane region" description="Helical" evidence="9">
    <location>
        <begin position="165"/>
        <end position="183"/>
    </location>
</feature>
<feature type="transmembrane region" description="Helical" evidence="9">
    <location>
        <begin position="245"/>
        <end position="264"/>
    </location>
</feature>
<feature type="transmembrane region" description="Helical" evidence="9">
    <location>
        <begin position="189"/>
        <end position="208"/>
    </location>
</feature>
<reference evidence="10 11" key="1">
    <citation type="submission" date="2019-06" db="EMBL/GenBank/DDBJ databases">
        <authorList>
            <person name="Li J."/>
        </authorList>
    </citation>
    <scope>NUCLEOTIDE SEQUENCE [LARGE SCALE GENOMIC DNA]</scope>
    <source>
        <strain evidence="10 11">LMG 28165</strain>
    </source>
</reference>
<evidence type="ECO:0000256" key="4">
    <source>
        <dbReference type="ARBA" id="ARBA00022475"/>
    </source>
</evidence>
<protein>
    <submittedName>
        <fullName evidence="10">Metal ABC transporter permease</fullName>
    </submittedName>
</protein>
<keyword evidence="5 8" id="KW-0812">Transmembrane</keyword>
<feature type="transmembrane region" description="Helical" evidence="9">
    <location>
        <begin position="134"/>
        <end position="153"/>
    </location>
</feature>
<accession>A0A5C4U566</accession>
<keyword evidence="7 9" id="KW-0472">Membrane</keyword>
<dbReference type="Pfam" id="PF00950">
    <property type="entry name" value="ABC-3"/>
    <property type="match status" value="1"/>
</dbReference>
<dbReference type="GO" id="GO:0055085">
    <property type="term" value="P:transmembrane transport"/>
    <property type="evidence" value="ECO:0007669"/>
    <property type="project" value="InterPro"/>
</dbReference>
<keyword evidence="4" id="KW-1003">Cell membrane</keyword>
<dbReference type="AlphaFoldDB" id="A0A5C4U566"/>
<evidence type="ECO:0000256" key="1">
    <source>
        <dbReference type="ARBA" id="ARBA00004651"/>
    </source>
</evidence>
<dbReference type="Proteomes" id="UP000312032">
    <property type="component" value="Unassembled WGS sequence"/>
</dbReference>
<dbReference type="Gene3D" id="1.10.3470.10">
    <property type="entry name" value="ABC transporter involved in vitamin B12 uptake, BtuC"/>
    <property type="match status" value="1"/>
</dbReference>
<dbReference type="GO" id="GO:0043190">
    <property type="term" value="C:ATP-binding cassette (ABC) transporter complex"/>
    <property type="evidence" value="ECO:0007669"/>
    <property type="project" value="InterPro"/>
</dbReference>
<feature type="transmembrane region" description="Helical" evidence="9">
    <location>
        <begin position="59"/>
        <end position="78"/>
    </location>
</feature>
<organism evidence="10 11">
    <name type="scientific">Corynebacterium tapiri</name>
    <dbReference type="NCBI Taxonomy" id="1448266"/>
    <lineage>
        <taxon>Bacteria</taxon>
        <taxon>Bacillati</taxon>
        <taxon>Actinomycetota</taxon>
        <taxon>Actinomycetes</taxon>
        <taxon>Mycobacteriales</taxon>
        <taxon>Corynebacteriaceae</taxon>
        <taxon>Corynebacterium</taxon>
    </lineage>
</organism>
<comment type="subcellular location">
    <subcellularLocation>
        <location evidence="1 8">Cell membrane</location>
        <topology evidence="1 8">Multi-pass membrane protein</topology>
    </subcellularLocation>
</comment>
<dbReference type="OrthoDB" id="1016457at2"/>
<feature type="transmembrane region" description="Helical" evidence="9">
    <location>
        <begin position="90"/>
        <end position="114"/>
    </location>
</feature>
<evidence type="ECO:0000256" key="8">
    <source>
        <dbReference type="RuleBase" id="RU003943"/>
    </source>
</evidence>
<evidence type="ECO:0000256" key="9">
    <source>
        <dbReference type="SAM" id="Phobius"/>
    </source>
</evidence>
<comment type="similarity">
    <text evidence="2 8">Belongs to the ABC-3 integral membrane protein family.</text>
</comment>
<dbReference type="EMBL" id="VDHJ01000005">
    <property type="protein sequence ID" value="TNL98485.1"/>
    <property type="molecule type" value="Genomic_DNA"/>
</dbReference>
<dbReference type="RefSeq" id="WP_139465330.1">
    <property type="nucleotide sequence ID" value="NZ_VDHJ01000005.1"/>
</dbReference>
<keyword evidence="3 8" id="KW-0813">Transport</keyword>
<comment type="caution">
    <text evidence="10">The sequence shown here is derived from an EMBL/GenBank/DDBJ whole genome shotgun (WGS) entry which is preliminary data.</text>
</comment>
<dbReference type="GO" id="GO:0010043">
    <property type="term" value="P:response to zinc ion"/>
    <property type="evidence" value="ECO:0007669"/>
    <property type="project" value="TreeGrafter"/>
</dbReference>
<proteinExistence type="inferred from homology"/>
<sequence length="270" mass="28122">MSFLASALLLAVATGVACAVPGSFMMLRNQSMLVDALGHAVLPGIAVGYLLTRDLSSPALAIGAGASGLLVVWLTHWLDRTGKLSTGAALGLTFPALFAIGVLIISGNLTSVHLDPHVALVGDVNLAVFSSPRYSYVMAVVAVCNIVLVCALARCLAIDTVDPEFARLVGVPQWIPWVLFFDIAVTTTFAFHAAGSLLTLALSIIPAASARLWCSRLSTMLIVTGLVAVFGAAFGFWFALQLGTATSATMTVVYGVVFLASLIGSRVRRG</sequence>
<dbReference type="InterPro" id="IPR001626">
    <property type="entry name" value="ABC_TroCD"/>
</dbReference>
<dbReference type="PANTHER" id="PTHR30477:SF8">
    <property type="entry name" value="METAL TRANSPORT SYSTEM MEMBRANE PROTEIN CT_070-RELATED"/>
    <property type="match status" value="1"/>
</dbReference>
<evidence type="ECO:0000313" key="10">
    <source>
        <dbReference type="EMBL" id="TNL98485.1"/>
    </source>
</evidence>
<dbReference type="InterPro" id="IPR037294">
    <property type="entry name" value="ABC_BtuC-like"/>
</dbReference>
<evidence type="ECO:0000256" key="7">
    <source>
        <dbReference type="ARBA" id="ARBA00023136"/>
    </source>
</evidence>
<keyword evidence="11" id="KW-1185">Reference proteome</keyword>
<evidence type="ECO:0000256" key="6">
    <source>
        <dbReference type="ARBA" id="ARBA00022989"/>
    </source>
</evidence>
<dbReference type="PANTHER" id="PTHR30477">
    <property type="entry name" value="ABC-TRANSPORTER METAL-BINDING PROTEIN"/>
    <property type="match status" value="1"/>
</dbReference>
<name>A0A5C4U566_9CORY</name>